<organism evidence="2 3">
    <name type="scientific">Dendrobium nobile</name>
    <name type="common">Orchid</name>
    <dbReference type="NCBI Taxonomy" id="94219"/>
    <lineage>
        <taxon>Eukaryota</taxon>
        <taxon>Viridiplantae</taxon>
        <taxon>Streptophyta</taxon>
        <taxon>Embryophyta</taxon>
        <taxon>Tracheophyta</taxon>
        <taxon>Spermatophyta</taxon>
        <taxon>Magnoliopsida</taxon>
        <taxon>Liliopsida</taxon>
        <taxon>Asparagales</taxon>
        <taxon>Orchidaceae</taxon>
        <taxon>Epidendroideae</taxon>
        <taxon>Malaxideae</taxon>
        <taxon>Dendrobiinae</taxon>
        <taxon>Dendrobium</taxon>
    </lineage>
</organism>
<reference evidence="2" key="1">
    <citation type="journal article" date="2022" name="Front. Genet.">
        <title>Chromosome-Scale Assembly of the Dendrobium nobile Genome Provides Insights Into the Molecular Mechanism of the Biosynthesis of the Medicinal Active Ingredient of Dendrobium.</title>
        <authorList>
            <person name="Xu Q."/>
            <person name="Niu S.-C."/>
            <person name="Li K.-L."/>
            <person name="Zheng P.-J."/>
            <person name="Zhang X.-J."/>
            <person name="Jia Y."/>
            <person name="Liu Y."/>
            <person name="Niu Y.-X."/>
            <person name="Yu L.-H."/>
            <person name="Chen D.-F."/>
            <person name="Zhang G.-Q."/>
        </authorList>
    </citation>
    <scope>NUCLEOTIDE SEQUENCE</scope>
    <source>
        <tissue evidence="2">Leaf</tissue>
    </source>
</reference>
<keyword evidence="3" id="KW-1185">Reference proteome</keyword>
<accession>A0A8T3AVN1</accession>
<evidence type="ECO:0000256" key="1">
    <source>
        <dbReference type="SAM" id="MobiDB-lite"/>
    </source>
</evidence>
<evidence type="ECO:0000313" key="3">
    <source>
        <dbReference type="Proteomes" id="UP000829196"/>
    </source>
</evidence>
<dbReference type="EMBL" id="JAGYWB010000013">
    <property type="protein sequence ID" value="KAI0500379.1"/>
    <property type="molecule type" value="Genomic_DNA"/>
</dbReference>
<protein>
    <submittedName>
        <fullName evidence="2">Uncharacterized protein</fullName>
    </submittedName>
</protein>
<proteinExistence type="predicted"/>
<name>A0A8T3AVN1_DENNO</name>
<sequence>MEEGFAVNLWQSKRKRLVYFGNVLRNSFLICLCDIIYDADNLKRELTHTGTHAHRIRRLTLDERSPTPAHPAAAVELAGRPQPLPALDTEHDFNPLHPPTPPTLAQASPTPTSRRSSPISDRHLYSLKPSHQPALPSPAALPAPVPTSRHSLFKRRSPAVP</sequence>
<evidence type="ECO:0000313" key="2">
    <source>
        <dbReference type="EMBL" id="KAI0500379.1"/>
    </source>
</evidence>
<feature type="region of interest" description="Disordered" evidence="1">
    <location>
        <begin position="78"/>
        <end position="161"/>
    </location>
</feature>
<feature type="compositionally biased region" description="Basic residues" evidence="1">
    <location>
        <begin position="151"/>
        <end position="161"/>
    </location>
</feature>
<feature type="compositionally biased region" description="Low complexity" evidence="1">
    <location>
        <begin position="108"/>
        <end position="118"/>
    </location>
</feature>
<feature type="compositionally biased region" description="Pro residues" evidence="1">
    <location>
        <begin position="135"/>
        <end position="145"/>
    </location>
</feature>
<dbReference type="Proteomes" id="UP000829196">
    <property type="component" value="Unassembled WGS sequence"/>
</dbReference>
<dbReference type="AlphaFoldDB" id="A0A8T3AVN1"/>
<gene>
    <name evidence="2" type="ORF">KFK09_018591</name>
</gene>
<comment type="caution">
    <text evidence="2">The sequence shown here is derived from an EMBL/GenBank/DDBJ whole genome shotgun (WGS) entry which is preliminary data.</text>
</comment>